<dbReference type="Gene3D" id="3.40.1180.10">
    <property type="entry name" value="Decaprenyl diphosphate synthase-like"/>
    <property type="match status" value="1"/>
</dbReference>
<dbReference type="SUPFAM" id="SSF53335">
    <property type="entry name" value="S-adenosyl-L-methionine-dependent methyltransferases"/>
    <property type="match status" value="1"/>
</dbReference>
<name>A0A0F8B617_CERFI</name>
<evidence type="ECO:0000256" key="6">
    <source>
        <dbReference type="ARBA" id="ARBA00022694"/>
    </source>
</evidence>
<feature type="binding site" evidence="10">
    <location>
        <position position="659"/>
    </location>
    <ligand>
        <name>S-adenosyl-L-methionine</name>
        <dbReference type="ChEBI" id="CHEBI:59789"/>
    </ligand>
</feature>
<dbReference type="GO" id="GO:0016765">
    <property type="term" value="F:transferase activity, transferring alkyl or aryl (other than methyl) groups"/>
    <property type="evidence" value="ECO:0007669"/>
    <property type="project" value="InterPro"/>
</dbReference>
<keyword evidence="6 10" id="KW-0819">tRNA processing</keyword>
<keyword evidence="13" id="KW-1185">Reference proteome</keyword>
<comment type="caution">
    <text evidence="12">The sequence shown here is derived from an EMBL/GenBank/DDBJ whole genome shotgun (WGS) entry which is preliminary data.</text>
</comment>
<evidence type="ECO:0000313" key="12">
    <source>
        <dbReference type="EMBL" id="KKF96080.1"/>
    </source>
</evidence>
<evidence type="ECO:0000256" key="3">
    <source>
        <dbReference type="ARBA" id="ARBA00022603"/>
    </source>
</evidence>
<dbReference type="InterPro" id="IPR029063">
    <property type="entry name" value="SAM-dependent_MTases_sf"/>
</dbReference>
<feature type="binding site" evidence="10">
    <location>
        <begin position="602"/>
        <end position="603"/>
    </location>
    <ligand>
        <name>S-adenosyl-L-methionine</name>
        <dbReference type="ChEBI" id="CHEBI:59789"/>
    </ligand>
</feature>
<evidence type="ECO:0000256" key="5">
    <source>
        <dbReference type="ARBA" id="ARBA00022691"/>
    </source>
</evidence>
<dbReference type="FunFam" id="3.30.300.110:FF:000001">
    <property type="entry name" value="tRNA (guanine(37)-N1)-methyltransferase"/>
    <property type="match status" value="1"/>
</dbReference>
<keyword evidence="7 10" id="KW-0496">Mitochondrion</keyword>
<proteinExistence type="inferred from homology"/>
<evidence type="ECO:0000256" key="1">
    <source>
        <dbReference type="ARBA" id="ARBA00009775"/>
    </source>
</evidence>
<dbReference type="GO" id="GO:0052906">
    <property type="term" value="F:tRNA (guanine(37)-N1)-methyltransferase activity"/>
    <property type="evidence" value="ECO:0007669"/>
    <property type="project" value="UniProtKB-UniRule"/>
</dbReference>
<evidence type="ECO:0000256" key="9">
    <source>
        <dbReference type="ARBA" id="ARBA00047783"/>
    </source>
</evidence>
<evidence type="ECO:0000256" key="7">
    <source>
        <dbReference type="ARBA" id="ARBA00023128"/>
    </source>
</evidence>
<dbReference type="PANTHER" id="PTHR23245">
    <property type="entry name" value="TRNA METHYLTRANSFERASE"/>
    <property type="match status" value="1"/>
</dbReference>
<evidence type="ECO:0000256" key="10">
    <source>
        <dbReference type="HAMAP-Rule" id="MF_03152"/>
    </source>
</evidence>
<dbReference type="GO" id="GO:0005634">
    <property type="term" value="C:nucleus"/>
    <property type="evidence" value="ECO:0007669"/>
    <property type="project" value="UniProtKB-SubCell"/>
</dbReference>
<evidence type="ECO:0000313" key="13">
    <source>
        <dbReference type="Proteomes" id="UP000034841"/>
    </source>
</evidence>
<comment type="similarity">
    <text evidence="1">Belongs to the class I-like SAM-binding methyltransferase superfamily. TRM5/TYW2 family.</text>
</comment>
<feature type="binding site" evidence="10">
    <location>
        <position position="536"/>
    </location>
    <ligand>
        <name>S-adenosyl-L-methionine</name>
        <dbReference type="ChEBI" id="CHEBI:59789"/>
    </ligand>
</feature>
<keyword evidence="4 10" id="KW-0808">Transferase</keyword>
<comment type="similarity">
    <text evidence="10">Belongs to the TRM5 / TYW2 family.</text>
</comment>
<dbReference type="PROSITE" id="PS51684">
    <property type="entry name" value="SAM_MT_TRM5_TYW2"/>
    <property type="match status" value="1"/>
</dbReference>
<dbReference type="InterPro" id="IPR056744">
    <property type="entry name" value="TRM5/TYW2-like_N"/>
</dbReference>
<dbReference type="OrthoDB" id="408788at2759"/>
<comment type="subcellular location">
    <subcellularLocation>
        <location evidence="10">Mitochondrion matrix</location>
    </subcellularLocation>
    <subcellularLocation>
        <location evidence="10">Nucleus</location>
    </subcellularLocation>
    <subcellularLocation>
        <location evidence="10">Cytoplasm</location>
    </subcellularLocation>
    <text evidence="10">Predominantly in the mitochondria and in the nucleus.</text>
</comment>
<sequence length="763" mass="85524">MLLTDAQRKALVMRHLPDVDGDDGNPWAKTRPNTPRFGLRRFLRRQLHFLIFTLMHSIFSLYLRLRQIWHIVAYRTLSILFYHHRTPALIERDVKPLAKKPKHLSAVLKMEHVGRATDLERLINDASDLAVWTACAGIPLLSIYERTGVLKGYMPQLHRAILQKFNTYYGVDYPALTVNAPHLESISSPGTGLYTQRLGNALTLLLVSEEDGRDSIVDLTKTLADMCQKGKISPADINIELLDAELSEGIMSEPDLLLIFSPYIELAGYPPWQIRLSEMFCLEDNSGQNFICSHYDAKRRLTKAFHALKDQDQEAAMLPLRAPLARAMKTLDKSLFSKTFNISAATIKDNKTISKYRKLMEKNNELLALERLSPIAADPRPEAAQKGGKCLLLKPSVKPEDASTYGAVLSEGVKADELCVIPYELKLEYDYWSYQDLHDEIPTGYNSVGQVVHLNLRERYLPYKSVIAQVIAEKNSGVRTVINKVDNVGAESQFRTFAYEVLRGPDDLNVEVHENGCVFAFDYAKVYWNSKLETEHTRLINMFQPGEVVADVMAGIGPFAVPAGKKGVFVWANDFNPESYTYMELAVKKNKVGEFVRPFNQDGREFIYFAASSVIEASRAGAVATVATKQSRSDRQAGKPMPPARTVPVPPVVNHFVMNLPASATTFLHHFRGIYAGHEAVFADDAQQMPIVHVHCFAVKGDEPAAYADIVERIREEIGVTLAVGDGTVEGQVQIHDVRDVAPKKSMFCASFRLPKSVAFEKV</sequence>
<dbReference type="GO" id="GO:0005759">
    <property type="term" value="C:mitochondrial matrix"/>
    <property type="evidence" value="ECO:0007669"/>
    <property type="project" value="UniProtKB-SubCell"/>
</dbReference>
<evidence type="ECO:0000256" key="2">
    <source>
        <dbReference type="ARBA" id="ARBA00022490"/>
    </source>
</evidence>
<keyword evidence="2 10" id="KW-0963">Cytoplasm</keyword>
<dbReference type="Gene3D" id="3.30.300.110">
    <property type="entry name" value="Met-10+ protein-like domains"/>
    <property type="match status" value="1"/>
</dbReference>
<dbReference type="EC" id="2.1.1.228" evidence="10"/>
<protein>
    <recommendedName>
        <fullName evidence="10">tRNA (guanine(37)-N1)-methyltransferase</fullName>
        <ecNumber evidence="10">2.1.1.228</ecNumber>
    </recommendedName>
    <alternativeName>
        <fullName evidence="10">M1G-methyltransferase</fullName>
    </alternativeName>
    <alternativeName>
        <fullName evidence="10">tRNA [GM37] methyltransferase</fullName>
    </alternativeName>
    <alternativeName>
        <fullName evidence="10">tRNA methyltransferase 5</fullName>
    </alternativeName>
</protein>
<dbReference type="Proteomes" id="UP000034841">
    <property type="component" value="Unassembled WGS sequence"/>
</dbReference>
<dbReference type="InterPro" id="IPR030382">
    <property type="entry name" value="MeTrfase_TRM5/TYW2"/>
</dbReference>
<dbReference type="Pfam" id="PF02475">
    <property type="entry name" value="TRM5-TYW2_MTfase"/>
    <property type="match status" value="1"/>
</dbReference>
<keyword evidence="5 10" id="KW-0949">S-adenosyl-L-methionine</keyword>
<evidence type="ECO:0000256" key="4">
    <source>
        <dbReference type="ARBA" id="ARBA00022679"/>
    </source>
</evidence>
<dbReference type="AlphaFoldDB" id="A0A0F8B617"/>
<dbReference type="InterPro" id="IPR025792">
    <property type="entry name" value="tRNA_Gua_MeTrfase_euk"/>
</dbReference>
<organism evidence="12 13">
    <name type="scientific">Ceratocystis fimbriata f. sp. platani</name>
    <dbReference type="NCBI Taxonomy" id="88771"/>
    <lineage>
        <taxon>Eukaryota</taxon>
        <taxon>Fungi</taxon>
        <taxon>Dikarya</taxon>
        <taxon>Ascomycota</taxon>
        <taxon>Pezizomycotina</taxon>
        <taxon>Sordariomycetes</taxon>
        <taxon>Hypocreomycetidae</taxon>
        <taxon>Microascales</taxon>
        <taxon>Ceratocystidaceae</taxon>
        <taxon>Ceratocystis</taxon>
    </lineage>
</organism>
<dbReference type="PANTHER" id="PTHR23245:SF36">
    <property type="entry name" value="TRNA (GUANINE(37)-N1)-METHYLTRANSFERASE"/>
    <property type="match status" value="1"/>
</dbReference>
<gene>
    <name evidence="12" type="primary">trm5</name>
    <name evidence="10" type="synonym">TRM5</name>
    <name evidence="12" type="ORF">CFO_g1557</name>
</gene>
<evidence type="ECO:0000256" key="8">
    <source>
        <dbReference type="ARBA" id="ARBA00023242"/>
    </source>
</evidence>
<dbReference type="InterPro" id="IPR056743">
    <property type="entry name" value="TRM5-TYW2-like_MTfase"/>
</dbReference>
<comment type="catalytic activity">
    <reaction evidence="9 10">
        <text>guanosine(37) in tRNA + S-adenosyl-L-methionine = N(1)-methylguanosine(37) in tRNA + S-adenosyl-L-homocysteine + H(+)</text>
        <dbReference type="Rhea" id="RHEA:36899"/>
        <dbReference type="Rhea" id="RHEA-COMP:10145"/>
        <dbReference type="Rhea" id="RHEA-COMP:10147"/>
        <dbReference type="ChEBI" id="CHEBI:15378"/>
        <dbReference type="ChEBI" id="CHEBI:57856"/>
        <dbReference type="ChEBI" id="CHEBI:59789"/>
        <dbReference type="ChEBI" id="CHEBI:73542"/>
        <dbReference type="ChEBI" id="CHEBI:74269"/>
        <dbReference type="EC" id="2.1.1.228"/>
    </reaction>
</comment>
<dbReference type="SUPFAM" id="SSF64005">
    <property type="entry name" value="Undecaprenyl diphosphate synthase"/>
    <property type="match status" value="1"/>
</dbReference>
<dbReference type="HAMAP" id="MF_03152">
    <property type="entry name" value="TRM5"/>
    <property type="match status" value="1"/>
</dbReference>
<comment type="caution">
    <text evidence="10">Lacks conserved residue(s) required for the propagation of feature annotation.</text>
</comment>
<dbReference type="GO" id="GO:0070901">
    <property type="term" value="P:mitochondrial tRNA methylation"/>
    <property type="evidence" value="ECO:0007669"/>
    <property type="project" value="TreeGrafter"/>
</dbReference>
<dbReference type="EMBL" id="LBBL01000064">
    <property type="protein sequence ID" value="KKF96080.1"/>
    <property type="molecule type" value="Genomic_DNA"/>
</dbReference>
<feature type="domain" description="SAM-dependent methyltransferase TRM5/TYW2-type" evidence="11">
    <location>
        <begin position="445"/>
        <end position="756"/>
    </location>
</feature>
<evidence type="ECO:0000259" key="11">
    <source>
        <dbReference type="PROSITE" id="PS51684"/>
    </source>
</evidence>
<comment type="subunit">
    <text evidence="10">Monomer.</text>
</comment>
<comment type="function">
    <text evidence="10">Specifically methylates the N1 position of guanosine-37 in various cytoplasmic and mitochondrial tRNAs. Methylation is not dependent on the nature of the nucleoside 5' of the target nucleoside. This is the first step in the biosynthesis of wybutosine (yW), a modified base adjacent to the anticodon of tRNAs and required for accurate decoding.</text>
</comment>
<dbReference type="InterPro" id="IPR036424">
    <property type="entry name" value="UPP_synth-like_sf"/>
</dbReference>
<dbReference type="Pfam" id="PF25133">
    <property type="entry name" value="TYW2_N_2"/>
    <property type="match status" value="1"/>
</dbReference>
<accession>A0A0F8B617</accession>
<dbReference type="GO" id="GO:0002939">
    <property type="term" value="P:tRNA N1-guanine methylation"/>
    <property type="evidence" value="ECO:0007669"/>
    <property type="project" value="TreeGrafter"/>
</dbReference>
<dbReference type="Gene3D" id="3.40.50.150">
    <property type="entry name" value="Vaccinia Virus protein VP39"/>
    <property type="match status" value="1"/>
</dbReference>
<keyword evidence="3 10" id="KW-0489">Methyltransferase</keyword>
<reference evidence="12 13" key="1">
    <citation type="submission" date="2015-04" db="EMBL/GenBank/DDBJ databases">
        <title>Genome sequence of Ceratocystis platani, a major pathogen of plane trees.</title>
        <authorList>
            <person name="Belbahri L."/>
        </authorList>
    </citation>
    <scope>NUCLEOTIDE SEQUENCE [LARGE SCALE GENOMIC DNA]</scope>
    <source>
        <strain evidence="12 13">CFO</strain>
    </source>
</reference>
<keyword evidence="8 10" id="KW-0539">Nucleus</keyword>